<dbReference type="EMBL" id="VFPG01000001">
    <property type="protein sequence ID" value="TQM32936.1"/>
    <property type="molecule type" value="Genomic_DNA"/>
</dbReference>
<gene>
    <name evidence="3" type="ORF">FB390_4640</name>
</gene>
<reference evidence="3 4" key="1">
    <citation type="submission" date="2019-06" db="EMBL/GenBank/DDBJ databases">
        <title>Sequencing the genomes of 1000 actinobacteria strains.</title>
        <authorList>
            <person name="Klenk H.-P."/>
        </authorList>
    </citation>
    <scope>NUCLEOTIDE SEQUENCE [LARGE SCALE GENOMIC DNA]</scope>
    <source>
        <strain evidence="3 4">DSM 103495</strain>
    </source>
</reference>
<keyword evidence="1" id="KW-0472">Membrane</keyword>
<keyword evidence="4" id="KW-1185">Reference proteome</keyword>
<evidence type="ECO:0000256" key="2">
    <source>
        <dbReference type="SAM" id="SignalP"/>
    </source>
</evidence>
<dbReference type="RefSeq" id="WP_141810771.1">
    <property type="nucleotide sequence ID" value="NZ_VFPG01000001.1"/>
</dbReference>
<keyword evidence="1" id="KW-1133">Transmembrane helix</keyword>
<sequence>MSVRHILGATAVLLGAFALSSPAVAHASIQSSAASVSTMSSGRLGAIVATVVGLIGVSVGGSALARSTRIGSSRNAALVALAAGLTTVVIGGLVVATADGGLGTGNGLGGALVALAVGLISIVVGGLLMVRARRAG</sequence>
<dbReference type="InterPro" id="IPR045770">
    <property type="entry name" value="DUF6223"/>
</dbReference>
<feature type="transmembrane region" description="Helical" evidence="1">
    <location>
        <begin position="108"/>
        <end position="130"/>
    </location>
</feature>
<feature type="signal peptide" evidence="2">
    <location>
        <begin position="1"/>
        <end position="25"/>
    </location>
</feature>
<accession>A0A543FGQ0</accession>
<organism evidence="3 4">
    <name type="scientific">Nocardia bhagyanarayanae</name>
    <dbReference type="NCBI Taxonomy" id="1215925"/>
    <lineage>
        <taxon>Bacteria</taxon>
        <taxon>Bacillati</taxon>
        <taxon>Actinomycetota</taxon>
        <taxon>Actinomycetes</taxon>
        <taxon>Mycobacteriales</taxon>
        <taxon>Nocardiaceae</taxon>
        <taxon>Nocardia</taxon>
    </lineage>
</organism>
<dbReference type="Pfam" id="PF19733">
    <property type="entry name" value="DUF6223"/>
    <property type="match status" value="1"/>
</dbReference>
<dbReference type="AlphaFoldDB" id="A0A543FGQ0"/>
<proteinExistence type="predicted"/>
<feature type="transmembrane region" description="Helical" evidence="1">
    <location>
        <begin position="76"/>
        <end position="96"/>
    </location>
</feature>
<feature type="chain" id="PRO_5038612178" evidence="2">
    <location>
        <begin position="26"/>
        <end position="136"/>
    </location>
</feature>
<evidence type="ECO:0000313" key="3">
    <source>
        <dbReference type="EMBL" id="TQM32936.1"/>
    </source>
</evidence>
<name>A0A543FGQ0_9NOCA</name>
<comment type="caution">
    <text evidence="3">The sequence shown here is derived from an EMBL/GenBank/DDBJ whole genome shotgun (WGS) entry which is preliminary data.</text>
</comment>
<dbReference type="Proteomes" id="UP000316331">
    <property type="component" value="Unassembled WGS sequence"/>
</dbReference>
<keyword evidence="2" id="KW-0732">Signal</keyword>
<feature type="transmembrane region" description="Helical" evidence="1">
    <location>
        <begin position="43"/>
        <end position="64"/>
    </location>
</feature>
<keyword evidence="1" id="KW-0812">Transmembrane</keyword>
<evidence type="ECO:0000256" key="1">
    <source>
        <dbReference type="SAM" id="Phobius"/>
    </source>
</evidence>
<protein>
    <submittedName>
        <fullName evidence="3">Uncharacterized protein</fullName>
    </submittedName>
</protein>
<evidence type="ECO:0000313" key="4">
    <source>
        <dbReference type="Proteomes" id="UP000316331"/>
    </source>
</evidence>